<evidence type="ECO:0000256" key="2">
    <source>
        <dbReference type="SAM" id="Coils"/>
    </source>
</evidence>
<evidence type="ECO:0000313" key="5">
    <source>
        <dbReference type="Proteomes" id="UP001066276"/>
    </source>
</evidence>
<protein>
    <recommendedName>
        <fullName evidence="3">FH2 domain-containing protein</fullName>
    </recommendedName>
</protein>
<evidence type="ECO:0000256" key="1">
    <source>
        <dbReference type="ARBA" id="ARBA00005271"/>
    </source>
</evidence>
<dbReference type="GO" id="GO:0051015">
    <property type="term" value="F:actin filament binding"/>
    <property type="evidence" value="ECO:0007669"/>
    <property type="project" value="TreeGrafter"/>
</dbReference>
<dbReference type="InterPro" id="IPR042201">
    <property type="entry name" value="FH2_Formin_sf"/>
</dbReference>
<accession>A0AAV7RPX2</accession>
<dbReference type="EMBL" id="JANPWB010000009">
    <property type="protein sequence ID" value="KAJ1152973.1"/>
    <property type="molecule type" value="Genomic_DNA"/>
</dbReference>
<dbReference type="Proteomes" id="UP001066276">
    <property type="component" value="Chromosome 5"/>
</dbReference>
<keyword evidence="2" id="KW-0175">Coiled coil</keyword>
<dbReference type="InterPro" id="IPR001265">
    <property type="entry name" value="Formin_Cappuccino_subfam"/>
</dbReference>
<dbReference type="PANTHER" id="PTHR45920">
    <property type="entry name" value="FORMIN HOMOLOGY 2 DOMAIN CONTAINING, ISOFORM I"/>
    <property type="match status" value="1"/>
</dbReference>
<proteinExistence type="inferred from homology"/>
<reference evidence="4" key="1">
    <citation type="journal article" date="2022" name="bioRxiv">
        <title>Sequencing and chromosome-scale assembly of the giantPleurodeles waltlgenome.</title>
        <authorList>
            <person name="Brown T."/>
            <person name="Elewa A."/>
            <person name="Iarovenko S."/>
            <person name="Subramanian E."/>
            <person name="Araus A.J."/>
            <person name="Petzold A."/>
            <person name="Susuki M."/>
            <person name="Suzuki K.-i.T."/>
            <person name="Hayashi T."/>
            <person name="Toyoda A."/>
            <person name="Oliveira C."/>
            <person name="Osipova E."/>
            <person name="Leigh N.D."/>
            <person name="Simon A."/>
            <person name="Yun M.H."/>
        </authorList>
    </citation>
    <scope>NUCLEOTIDE SEQUENCE</scope>
    <source>
        <strain evidence="4">20211129_DDA</strain>
        <tissue evidence="4">Liver</tissue>
    </source>
</reference>
<name>A0AAV7RPX2_PLEWA</name>
<dbReference type="Pfam" id="PF02181">
    <property type="entry name" value="FH2"/>
    <property type="match status" value="1"/>
</dbReference>
<organism evidence="4 5">
    <name type="scientific">Pleurodeles waltl</name>
    <name type="common">Iberian ribbed newt</name>
    <dbReference type="NCBI Taxonomy" id="8319"/>
    <lineage>
        <taxon>Eukaryota</taxon>
        <taxon>Metazoa</taxon>
        <taxon>Chordata</taxon>
        <taxon>Craniata</taxon>
        <taxon>Vertebrata</taxon>
        <taxon>Euteleostomi</taxon>
        <taxon>Amphibia</taxon>
        <taxon>Batrachia</taxon>
        <taxon>Caudata</taxon>
        <taxon>Salamandroidea</taxon>
        <taxon>Salamandridae</taxon>
        <taxon>Pleurodelinae</taxon>
        <taxon>Pleurodeles</taxon>
    </lineage>
</organism>
<dbReference type="GO" id="GO:0005737">
    <property type="term" value="C:cytoplasm"/>
    <property type="evidence" value="ECO:0007669"/>
    <property type="project" value="TreeGrafter"/>
</dbReference>
<dbReference type="PROSITE" id="PS51444">
    <property type="entry name" value="FH2"/>
    <property type="match status" value="1"/>
</dbReference>
<gene>
    <name evidence="4" type="ORF">NDU88_005745</name>
</gene>
<dbReference type="InterPro" id="IPR015425">
    <property type="entry name" value="FH2_Formin"/>
</dbReference>
<evidence type="ECO:0000259" key="3">
    <source>
        <dbReference type="PROSITE" id="PS51444"/>
    </source>
</evidence>
<dbReference type="SUPFAM" id="SSF101447">
    <property type="entry name" value="Formin homology 2 domain (FH2 domain)"/>
    <property type="match status" value="1"/>
</dbReference>
<evidence type="ECO:0000313" key="4">
    <source>
        <dbReference type="EMBL" id="KAJ1152973.1"/>
    </source>
</evidence>
<dbReference type="AlphaFoldDB" id="A0AAV7RPX2"/>
<dbReference type="GO" id="GO:0045010">
    <property type="term" value="P:actin nucleation"/>
    <property type="evidence" value="ECO:0007669"/>
    <property type="project" value="InterPro"/>
</dbReference>
<dbReference type="GO" id="GO:0008017">
    <property type="term" value="F:microtubule binding"/>
    <property type="evidence" value="ECO:0007669"/>
    <property type="project" value="InterPro"/>
</dbReference>
<comment type="similarity">
    <text evidence="1">Belongs to the formin homology family. Cappuccino subfamily.</text>
</comment>
<dbReference type="GO" id="GO:0030866">
    <property type="term" value="P:cortical actin cytoskeleton organization"/>
    <property type="evidence" value="ECO:0007669"/>
    <property type="project" value="TreeGrafter"/>
</dbReference>
<dbReference type="Gene3D" id="1.20.58.2220">
    <property type="entry name" value="Formin, FH2 domain"/>
    <property type="match status" value="1"/>
</dbReference>
<dbReference type="GO" id="GO:0005884">
    <property type="term" value="C:actin filament"/>
    <property type="evidence" value="ECO:0007669"/>
    <property type="project" value="InterPro"/>
</dbReference>
<dbReference type="PRINTS" id="PR00828">
    <property type="entry name" value="FORMIN"/>
</dbReference>
<keyword evidence="5" id="KW-1185">Reference proteome</keyword>
<dbReference type="PANTHER" id="PTHR45920:SF7">
    <property type="entry name" value="FORMIN-G"/>
    <property type="match status" value="1"/>
</dbReference>
<dbReference type="SMART" id="SM00498">
    <property type="entry name" value="FH2"/>
    <property type="match status" value="1"/>
</dbReference>
<feature type="coiled-coil region" evidence="2">
    <location>
        <begin position="318"/>
        <end position="345"/>
    </location>
</feature>
<sequence>MGGEKCTQGKNLTENEAGAVRRICNDMLPRRLQRLQRHTTSHKDSNAPIVWEKIDELDLDLHELEDLFCKMTVKETKKPISDVITTTRSKQVVKLLNTKRSQAVGILMSSLHLDMKDIQHAVLNCDATVVDLESLRALFEIRAQPEELVLLQNHVKLTVESENAQSLDKPEQFLYELSCIPNFYERTFCILFRDTFSDTLPSIHRKIELLRSVCEILRNGPTIHQVLGVILTFGNYMNGGIRSRGQADGFTLDFLPKLNDVKSTDKSHTLLSFVASFYLRHIHKFGPEESSFLFQPKALDVFPLPNPEDLFEVSHMKFEDLQKDLRKLKTDLKACETEAEKVNRCSLEEHVYPFKEYMDTFIQKAKIEQEAEEKFLAEVHTSFVETTTYYCMKPKPGEKEVLTYDFFSLWHEFSKVFQEVWMREYKIIMQKRLEGAACKQKIEQLPFRTKPVEPGGLKAKLGLCKKNSV</sequence>
<feature type="domain" description="FH2" evidence="3">
    <location>
        <begin position="19"/>
        <end position="443"/>
    </location>
</feature>
<comment type="caution">
    <text evidence="4">The sequence shown here is derived from an EMBL/GenBank/DDBJ whole genome shotgun (WGS) entry which is preliminary data.</text>
</comment>